<name>A0AA37XD13_9MICO</name>
<gene>
    <name evidence="2" type="ORF">GCM10025875_04550</name>
</gene>
<keyword evidence="1" id="KW-0812">Transmembrane</keyword>
<reference evidence="2" key="1">
    <citation type="journal article" date="2014" name="Int. J. Syst. Evol. Microbiol.">
        <title>Complete genome sequence of Corynebacterium casei LMG S-19264T (=DSM 44701T), isolated from a smear-ripened cheese.</title>
        <authorList>
            <consortium name="US DOE Joint Genome Institute (JGI-PGF)"/>
            <person name="Walter F."/>
            <person name="Albersmeier A."/>
            <person name="Kalinowski J."/>
            <person name="Ruckert C."/>
        </authorList>
    </citation>
    <scope>NUCLEOTIDE SEQUENCE</scope>
    <source>
        <strain evidence="2">NBRC 112290</strain>
    </source>
</reference>
<keyword evidence="1" id="KW-1133">Transmembrane helix</keyword>
<reference evidence="2" key="2">
    <citation type="submission" date="2023-02" db="EMBL/GenBank/DDBJ databases">
        <authorList>
            <person name="Sun Q."/>
            <person name="Mori K."/>
        </authorList>
    </citation>
    <scope>NUCLEOTIDE SEQUENCE</scope>
    <source>
        <strain evidence="2">NBRC 112290</strain>
    </source>
</reference>
<proteinExistence type="predicted"/>
<evidence type="ECO:0000256" key="1">
    <source>
        <dbReference type="SAM" id="Phobius"/>
    </source>
</evidence>
<feature type="transmembrane region" description="Helical" evidence="1">
    <location>
        <begin position="21"/>
        <end position="43"/>
    </location>
</feature>
<sequence length="51" mass="5115">MGARASRRSGSASLRVLGPRVLGLLVLGLLVLGLLVLGLLVLARPSGDHGG</sequence>
<organism evidence="2 3">
    <name type="scientific">Litorihabitans aurantiacus</name>
    <dbReference type="NCBI Taxonomy" id="1930061"/>
    <lineage>
        <taxon>Bacteria</taxon>
        <taxon>Bacillati</taxon>
        <taxon>Actinomycetota</taxon>
        <taxon>Actinomycetes</taxon>
        <taxon>Micrococcales</taxon>
        <taxon>Beutenbergiaceae</taxon>
        <taxon>Litorihabitans</taxon>
    </lineage>
</organism>
<comment type="caution">
    <text evidence="2">The sequence shown here is derived from an EMBL/GenBank/DDBJ whole genome shotgun (WGS) entry which is preliminary data.</text>
</comment>
<dbReference type="EMBL" id="BSUM01000001">
    <property type="protein sequence ID" value="GMA30463.1"/>
    <property type="molecule type" value="Genomic_DNA"/>
</dbReference>
<keyword evidence="1" id="KW-0472">Membrane</keyword>
<keyword evidence="3" id="KW-1185">Reference proteome</keyword>
<evidence type="ECO:0000313" key="2">
    <source>
        <dbReference type="EMBL" id="GMA30463.1"/>
    </source>
</evidence>
<protein>
    <submittedName>
        <fullName evidence="2">Uncharacterized protein</fullName>
    </submittedName>
</protein>
<accession>A0AA37XD13</accession>
<dbReference type="Proteomes" id="UP001157161">
    <property type="component" value="Unassembled WGS sequence"/>
</dbReference>
<dbReference type="AlphaFoldDB" id="A0AA37XD13"/>
<evidence type="ECO:0000313" key="3">
    <source>
        <dbReference type="Proteomes" id="UP001157161"/>
    </source>
</evidence>